<accession>A0ACC1A6Z0</accession>
<keyword evidence="2" id="KW-1185">Reference proteome</keyword>
<reference evidence="2" key="1">
    <citation type="journal article" date="2023" name="G3 (Bethesda)">
        <title>Genome assembly and association tests identify interacting loci associated with vigor, precocity, and sex in interspecific pistachio rootstocks.</title>
        <authorList>
            <person name="Palmer W."/>
            <person name="Jacygrad E."/>
            <person name="Sagayaradj S."/>
            <person name="Cavanaugh K."/>
            <person name="Han R."/>
            <person name="Bertier L."/>
            <person name="Beede B."/>
            <person name="Kafkas S."/>
            <person name="Golino D."/>
            <person name="Preece J."/>
            <person name="Michelmore R."/>
        </authorList>
    </citation>
    <scope>NUCLEOTIDE SEQUENCE [LARGE SCALE GENOMIC DNA]</scope>
</reference>
<protein>
    <submittedName>
        <fullName evidence="1">Uncharacterized protein</fullName>
    </submittedName>
</protein>
<comment type="caution">
    <text evidence="1">The sequence shown here is derived from an EMBL/GenBank/DDBJ whole genome shotgun (WGS) entry which is preliminary data.</text>
</comment>
<dbReference type="EMBL" id="CM047908">
    <property type="protein sequence ID" value="KAJ0082057.1"/>
    <property type="molecule type" value="Genomic_DNA"/>
</dbReference>
<evidence type="ECO:0000313" key="2">
    <source>
        <dbReference type="Proteomes" id="UP001164250"/>
    </source>
</evidence>
<name>A0ACC1A6Z0_9ROSI</name>
<gene>
    <name evidence="1" type="ORF">Patl1_11038</name>
</gene>
<dbReference type="Proteomes" id="UP001164250">
    <property type="component" value="Chromosome 12"/>
</dbReference>
<proteinExistence type="predicted"/>
<evidence type="ECO:0000313" key="1">
    <source>
        <dbReference type="EMBL" id="KAJ0082057.1"/>
    </source>
</evidence>
<sequence length="83" mass="9307">MPRDHLGDFGTVKMDNDGLVKVIGIGEVCLEMDDGSSLLLRDVKYILDIRLNLISTSRLDNEGYCNTFSDSQWKHTRGSMVVT</sequence>
<organism evidence="1 2">
    <name type="scientific">Pistacia atlantica</name>
    <dbReference type="NCBI Taxonomy" id="434234"/>
    <lineage>
        <taxon>Eukaryota</taxon>
        <taxon>Viridiplantae</taxon>
        <taxon>Streptophyta</taxon>
        <taxon>Embryophyta</taxon>
        <taxon>Tracheophyta</taxon>
        <taxon>Spermatophyta</taxon>
        <taxon>Magnoliopsida</taxon>
        <taxon>eudicotyledons</taxon>
        <taxon>Gunneridae</taxon>
        <taxon>Pentapetalae</taxon>
        <taxon>rosids</taxon>
        <taxon>malvids</taxon>
        <taxon>Sapindales</taxon>
        <taxon>Anacardiaceae</taxon>
        <taxon>Pistacia</taxon>
    </lineage>
</organism>